<sequence length="116" mass="12905">MGVKYKVDFTPEELEKFGKMGMFGAPMGKMKEFLAVDGTLQGFPNLGIPADSVNNQFRDWMYESLLSYGGGNAKPVITIKADNKTPYENISQVIEGLRDNKANTYRLITGFEGKPE</sequence>
<gene>
    <name evidence="3" type="ORF">JXQ802_LOCUS9902</name>
    <name evidence="2" type="ORF">PYM288_LOCUS7578</name>
    <name evidence="1" type="ORF">PYM288_LOCUS806</name>
</gene>
<name>A0A813N1H4_9BILA</name>
<evidence type="ECO:0000313" key="1">
    <source>
        <dbReference type="EMBL" id="CAF0728881.1"/>
    </source>
</evidence>
<evidence type="ECO:0000313" key="5">
    <source>
        <dbReference type="Proteomes" id="UP000663870"/>
    </source>
</evidence>
<evidence type="ECO:0000313" key="2">
    <source>
        <dbReference type="EMBL" id="CAF0861420.1"/>
    </source>
</evidence>
<organism evidence="1 4">
    <name type="scientific">Rotaria sordida</name>
    <dbReference type="NCBI Taxonomy" id="392033"/>
    <lineage>
        <taxon>Eukaryota</taxon>
        <taxon>Metazoa</taxon>
        <taxon>Spiralia</taxon>
        <taxon>Gnathifera</taxon>
        <taxon>Rotifera</taxon>
        <taxon>Eurotatoria</taxon>
        <taxon>Bdelloidea</taxon>
        <taxon>Philodinida</taxon>
        <taxon>Philodinidae</taxon>
        <taxon>Rotaria</taxon>
    </lineage>
</organism>
<comment type="caution">
    <text evidence="1">The sequence shown here is derived from an EMBL/GenBank/DDBJ whole genome shotgun (WGS) entry which is preliminary data.</text>
</comment>
<evidence type="ECO:0000313" key="4">
    <source>
        <dbReference type="Proteomes" id="UP000663854"/>
    </source>
</evidence>
<reference evidence="1" key="1">
    <citation type="submission" date="2021-02" db="EMBL/GenBank/DDBJ databases">
        <authorList>
            <person name="Nowell W R."/>
        </authorList>
    </citation>
    <scope>NUCLEOTIDE SEQUENCE</scope>
</reference>
<dbReference type="EMBL" id="CAJNOL010000185">
    <property type="protein sequence ID" value="CAF0916531.1"/>
    <property type="molecule type" value="Genomic_DNA"/>
</dbReference>
<evidence type="ECO:0000313" key="3">
    <source>
        <dbReference type="EMBL" id="CAF0916531.1"/>
    </source>
</evidence>
<dbReference type="Proteomes" id="UP000663870">
    <property type="component" value="Unassembled WGS sequence"/>
</dbReference>
<keyword evidence="5" id="KW-1185">Reference proteome</keyword>
<protein>
    <submittedName>
        <fullName evidence="1">Uncharacterized protein</fullName>
    </submittedName>
</protein>
<dbReference type="EMBL" id="CAJNOH010000003">
    <property type="protein sequence ID" value="CAF0728881.1"/>
    <property type="molecule type" value="Genomic_DNA"/>
</dbReference>
<proteinExistence type="predicted"/>
<dbReference type="Proteomes" id="UP000663854">
    <property type="component" value="Unassembled WGS sequence"/>
</dbReference>
<accession>A0A813N1H4</accession>
<dbReference type="EMBL" id="CAJNOH010000093">
    <property type="protein sequence ID" value="CAF0861420.1"/>
    <property type="molecule type" value="Genomic_DNA"/>
</dbReference>
<dbReference type="AlphaFoldDB" id="A0A813N1H4"/>